<dbReference type="FunFam" id="2.20.110.10:FF:000002">
    <property type="entry name" value="Phosphatidylinositol 4-phosphate 5-kinase 8"/>
    <property type="match status" value="1"/>
</dbReference>
<evidence type="ECO:0000313" key="3">
    <source>
        <dbReference type="EMBL" id="WBR14591.1"/>
    </source>
</evidence>
<dbReference type="Proteomes" id="UP001185135">
    <property type="component" value="Segment"/>
</dbReference>
<accession>A0AA95EN49</accession>
<dbReference type="InterPro" id="IPR036047">
    <property type="entry name" value="F-box-like_dom_sf"/>
</dbReference>
<sequence length="535" mass="59497">MATLDAIPDELVLYMLCVAGSPDVIGRLAASSRRYLFLASDDVLWKRLCLLHFGSSLHRHFEASGKTWRWLYQAQSRVPRPVGADVGGVVTRGRIYWGDTLDGLPHGYGLALCLPSHQRAPGTTLRLRRRSTVAEAGPADEPRYEGEWRAGLMHGFGRRVYKNGSRHEGMWEDDLPHGFGSRIDSAGWNHEGLWHKGMRCGHGTQTDRATGQVHVGMWVDDRLAGCTSVFRSNGETYTGDSNGNGYGVYTWPCSGSYKGDYKNNQWNGSGVRWWPDGRCYQGGFLDGKRHGYGITLYPDGHRYEGEFRGGRRCGFGVSMRPDGKRFKGEYRDGGRNGYGVDEWQSGERYEGYYCDGKRQGYGVMAWANGNRYEGDFANDKRHGHGVYTWANGSRYVGSWRNSKMHGNGVMVWHNGNRYEGEWSDGDRHGYGVSTWTTPGREEYRRQDGIGPIDRRACVGCIQHRGSWLYDRAHGAGDSTYDDGSTLNGFWQEGALVAAYVKDHGIGSCAGGTCTCAARRATAVVSVESCGDLMAP</sequence>
<dbReference type="SMART" id="SM00698">
    <property type="entry name" value="MORN"/>
    <property type="match status" value="10"/>
</dbReference>
<dbReference type="Gene3D" id="2.20.110.10">
    <property type="entry name" value="Histone H3 K4-specific methyltransferase SET7/9 N-terminal domain"/>
    <property type="match status" value="5"/>
</dbReference>
<keyword evidence="1" id="KW-0677">Repeat</keyword>
<organism evidence="3 4">
    <name type="scientific">Pandoravirus kuranda</name>
    <dbReference type="NCBI Taxonomy" id="3019033"/>
    <lineage>
        <taxon>Viruses</taxon>
        <taxon>Pandoravirus</taxon>
    </lineage>
</organism>
<dbReference type="EMBL" id="ON887157">
    <property type="protein sequence ID" value="WBR14591.1"/>
    <property type="molecule type" value="Genomic_DNA"/>
</dbReference>
<dbReference type="InterPro" id="IPR003409">
    <property type="entry name" value="MORN"/>
</dbReference>
<evidence type="ECO:0000313" key="4">
    <source>
        <dbReference type="Proteomes" id="UP001185135"/>
    </source>
</evidence>
<dbReference type="Gene3D" id="1.20.1280.50">
    <property type="match status" value="1"/>
</dbReference>
<dbReference type="SUPFAM" id="SSF82185">
    <property type="entry name" value="Histone H3 K4-specific methyltransferase SET7/9 N-terminal domain"/>
    <property type="match status" value="2"/>
</dbReference>
<gene>
    <name evidence="3" type="ORF">pkur_cds_416</name>
</gene>
<protein>
    <submittedName>
        <fullName evidence="3">Morn repeat protein</fullName>
    </submittedName>
</protein>
<dbReference type="PANTHER" id="PTHR23084:SF263">
    <property type="entry name" value="MORN REPEAT-CONTAINING PROTEIN 1"/>
    <property type="match status" value="1"/>
</dbReference>
<evidence type="ECO:0000256" key="1">
    <source>
        <dbReference type="ARBA" id="ARBA00022737"/>
    </source>
</evidence>
<reference evidence="3" key="1">
    <citation type="submission" date="2022-06" db="EMBL/GenBank/DDBJ databases">
        <authorList>
            <person name="Legendre M."/>
            <person name="Claverie J.-M."/>
            <person name="Alempic J.-M."/>
            <person name="Abergel C."/>
        </authorList>
    </citation>
    <scope>NUCLEOTIDE SEQUENCE</scope>
    <source>
        <strain evidence="3">Kuranda</strain>
    </source>
</reference>
<dbReference type="Pfam" id="PF02493">
    <property type="entry name" value="MORN"/>
    <property type="match status" value="12"/>
</dbReference>
<dbReference type="PANTHER" id="PTHR23084">
    <property type="entry name" value="PHOSPHATIDYLINOSITOL-4-PHOSPHATE 5-KINASE RELATED"/>
    <property type="match status" value="1"/>
</dbReference>
<dbReference type="PROSITE" id="PS50181">
    <property type="entry name" value="FBOX"/>
    <property type="match status" value="1"/>
</dbReference>
<evidence type="ECO:0000259" key="2">
    <source>
        <dbReference type="PROSITE" id="PS50181"/>
    </source>
</evidence>
<feature type="domain" description="F-box" evidence="2">
    <location>
        <begin position="1"/>
        <end position="48"/>
    </location>
</feature>
<dbReference type="InterPro" id="IPR001810">
    <property type="entry name" value="F-box_dom"/>
</dbReference>
<dbReference type="SUPFAM" id="SSF81383">
    <property type="entry name" value="F-box domain"/>
    <property type="match status" value="1"/>
</dbReference>
<proteinExistence type="predicted"/>
<name>A0AA95EN49_9VIRU</name>